<accession>A0AAD5RIL4</accession>
<reference evidence="2" key="1">
    <citation type="submission" date="2022-07" db="EMBL/GenBank/DDBJ databases">
        <title>Draft genome sequence of Zalerion maritima ATCC 34329, a (micro)plastics degrading marine fungus.</title>
        <authorList>
            <person name="Paco A."/>
            <person name="Goncalves M.F.M."/>
            <person name="Rocha-Santos T.A.P."/>
            <person name="Alves A."/>
        </authorList>
    </citation>
    <scope>NUCLEOTIDE SEQUENCE</scope>
    <source>
        <strain evidence="2">ATCC 34329</strain>
    </source>
</reference>
<gene>
    <name evidence="2" type="ORF">MKZ38_007800</name>
</gene>
<sequence>MPDNVVRRPGLAEKRFRVETLCAWREFVISPNATQLIIGGNDVSNSPLMRLSNEIKEGIFACLPSTDRTSLARTSKHFLAVGATLKHLKDKAEHDDDDSDGGGGGMYRDVPTGHKFWQIQGALQLQMGNGDDERLARERRHEVDDLREEA</sequence>
<organism evidence="2 3">
    <name type="scientific">Zalerion maritima</name>
    <dbReference type="NCBI Taxonomy" id="339359"/>
    <lineage>
        <taxon>Eukaryota</taxon>
        <taxon>Fungi</taxon>
        <taxon>Dikarya</taxon>
        <taxon>Ascomycota</taxon>
        <taxon>Pezizomycotina</taxon>
        <taxon>Sordariomycetes</taxon>
        <taxon>Lulworthiomycetidae</taxon>
        <taxon>Lulworthiales</taxon>
        <taxon>Lulworthiaceae</taxon>
        <taxon>Zalerion</taxon>
    </lineage>
</organism>
<evidence type="ECO:0008006" key="4">
    <source>
        <dbReference type="Google" id="ProtNLM"/>
    </source>
</evidence>
<evidence type="ECO:0000313" key="2">
    <source>
        <dbReference type="EMBL" id="KAJ2894266.1"/>
    </source>
</evidence>
<proteinExistence type="predicted"/>
<dbReference type="CDD" id="cd09917">
    <property type="entry name" value="F-box_SF"/>
    <property type="match status" value="1"/>
</dbReference>
<name>A0AAD5RIL4_9PEZI</name>
<protein>
    <recommendedName>
        <fullName evidence="4">F-box domain-containing protein</fullName>
    </recommendedName>
</protein>
<dbReference type="AlphaFoldDB" id="A0AAD5RIL4"/>
<dbReference type="EMBL" id="JAKWBI020000512">
    <property type="protein sequence ID" value="KAJ2894266.1"/>
    <property type="molecule type" value="Genomic_DNA"/>
</dbReference>
<feature type="region of interest" description="Disordered" evidence="1">
    <location>
        <begin position="89"/>
        <end position="109"/>
    </location>
</feature>
<feature type="compositionally biased region" description="Basic and acidic residues" evidence="1">
    <location>
        <begin position="131"/>
        <end position="150"/>
    </location>
</feature>
<comment type="caution">
    <text evidence="2">The sequence shown here is derived from an EMBL/GenBank/DDBJ whole genome shotgun (WGS) entry which is preliminary data.</text>
</comment>
<dbReference type="Proteomes" id="UP001201980">
    <property type="component" value="Unassembled WGS sequence"/>
</dbReference>
<evidence type="ECO:0000256" key="1">
    <source>
        <dbReference type="SAM" id="MobiDB-lite"/>
    </source>
</evidence>
<keyword evidence="3" id="KW-1185">Reference proteome</keyword>
<evidence type="ECO:0000313" key="3">
    <source>
        <dbReference type="Proteomes" id="UP001201980"/>
    </source>
</evidence>
<feature type="region of interest" description="Disordered" evidence="1">
    <location>
        <begin position="127"/>
        <end position="150"/>
    </location>
</feature>